<evidence type="ECO:0000313" key="4">
    <source>
        <dbReference type="Proteomes" id="UP000472267"/>
    </source>
</evidence>
<dbReference type="InterPro" id="IPR050874">
    <property type="entry name" value="Diverse_PLD-related"/>
</dbReference>
<keyword evidence="2" id="KW-0812">Transmembrane</keyword>
<dbReference type="OMA" id="HESSWIP"/>
<sequence>MELSDDPRSRGPDQAPPAPLPCVSQLKGSSYSAVQQQGYSASIFLRRKEKLERTQQKCIAVFALLCCFAVLVALIFSSVDIWGDDEDGITEENCSSDCQAVLVENIPDKLSLPLDGRPQLPLSAGFHALLDRAKHSVEVVSPVWDLNSWDLEIIPNTAKQVRNHLAEQEPSARPTSSARETIISTQIF</sequence>
<accession>A0A672H1G0</accession>
<proteinExistence type="predicted"/>
<protein>
    <submittedName>
        <fullName evidence="3">Uncharacterized protein</fullName>
    </submittedName>
</protein>
<keyword evidence="2" id="KW-1133">Transmembrane helix</keyword>
<dbReference type="AlphaFoldDB" id="A0A672H1G0"/>
<keyword evidence="2" id="KW-0472">Membrane</keyword>
<dbReference type="PANTHER" id="PTHR10185">
    <property type="entry name" value="PHOSPHOLIPASE D - RELATED"/>
    <property type="match status" value="1"/>
</dbReference>
<keyword evidence="4" id="KW-1185">Reference proteome</keyword>
<feature type="region of interest" description="Disordered" evidence="1">
    <location>
        <begin position="1"/>
        <end position="20"/>
    </location>
</feature>
<dbReference type="Ensembl" id="ENSSFAT00005019427.1">
    <property type="protein sequence ID" value="ENSSFAP00005018694.1"/>
    <property type="gene ID" value="ENSSFAG00005009836.1"/>
</dbReference>
<feature type="transmembrane region" description="Helical" evidence="2">
    <location>
        <begin position="58"/>
        <end position="76"/>
    </location>
</feature>
<reference evidence="3" key="2">
    <citation type="submission" date="2025-08" db="UniProtKB">
        <authorList>
            <consortium name="Ensembl"/>
        </authorList>
    </citation>
    <scope>IDENTIFICATION</scope>
</reference>
<feature type="compositionally biased region" description="Basic and acidic residues" evidence="1">
    <location>
        <begin position="1"/>
        <end position="11"/>
    </location>
</feature>
<evidence type="ECO:0000313" key="3">
    <source>
        <dbReference type="Ensembl" id="ENSSFAP00005018694.1"/>
    </source>
</evidence>
<organism evidence="3 4">
    <name type="scientific">Salarias fasciatus</name>
    <name type="common">Jewelled blenny</name>
    <name type="synonym">Blennius fasciatus</name>
    <dbReference type="NCBI Taxonomy" id="181472"/>
    <lineage>
        <taxon>Eukaryota</taxon>
        <taxon>Metazoa</taxon>
        <taxon>Chordata</taxon>
        <taxon>Craniata</taxon>
        <taxon>Vertebrata</taxon>
        <taxon>Euteleostomi</taxon>
        <taxon>Actinopterygii</taxon>
        <taxon>Neopterygii</taxon>
        <taxon>Teleostei</taxon>
        <taxon>Neoteleostei</taxon>
        <taxon>Acanthomorphata</taxon>
        <taxon>Ovalentaria</taxon>
        <taxon>Blenniimorphae</taxon>
        <taxon>Blenniiformes</taxon>
        <taxon>Blennioidei</taxon>
        <taxon>Blenniidae</taxon>
        <taxon>Salariinae</taxon>
        <taxon>Salarias</taxon>
    </lineage>
</organism>
<name>A0A672H1G0_SALFA</name>
<evidence type="ECO:0000256" key="2">
    <source>
        <dbReference type="SAM" id="Phobius"/>
    </source>
</evidence>
<reference evidence="3" key="1">
    <citation type="submission" date="2019-06" db="EMBL/GenBank/DDBJ databases">
        <authorList>
            <consortium name="Wellcome Sanger Institute Data Sharing"/>
        </authorList>
    </citation>
    <scope>NUCLEOTIDE SEQUENCE [LARGE SCALE GENOMIC DNA]</scope>
</reference>
<dbReference type="InParanoid" id="A0A672H1G0"/>
<dbReference type="Proteomes" id="UP000472267">
    <property type="component" value="Chromosome 6"/>
</dbReference>
<dbReference type="PANTHER" id="PTHR10185:SF9">
    <property type="entry name" value="INACTIVE PHOSPHOLIPASE D5"/>
    <property type="match status" value="1"/>
</dbReference>
<reference evidence="3" key="3">
    <citation type="submission" date="2025-09" db="UniProtKB">
        <authorList>
            <consortium name="Ensembl"/>
        </authorList>
    </citation>
    <scope>IDENTIFICATION</scope>
</reference>
<evidence type="ECO:0000256" key="1">
    <source>
        <dbReference type="SAM" id="MobiDB-lite"/>
    </source>
</evidence>